<organism evidence="2 3">
    <name type="scientific">Brassica cretica</name>
    <name type="common">Mustard</name>
    <dbReference type="NCBI Taxonomy" id="69181"/>
    <lineage>
        <taxon>Eukaryota</taxon>
        <taxon>Viridiplantae</taxon>
        <taxon>Streptophyta</taxon>
        <taxon>Embryophyta</taxon>
        <taxon>Tracheophyta</taxon>
        <taxon>Spermatophyta</taxon>
        <taxon>Magnoliopsida</taxon>
        <taxon>eudicotyledons</taxon>
        <taxon>Gunneridae</taxon>
        <taxon>Pentapetalae</taxon>
        <taxon>rosids</taxon>
        <taxon>malvids</taxon>
        <taxon>Brassicales</taxon>
        <taxon>Brassicaceae</taxon>
        <taxon>Brassiceae</taxon>
        <taxon>Brassica</taxon>
    </lineage>
</organism>
<dbReference type="Proteomes" id="UP000266723">
    <property type="component" value="Unassembled WGS sequence"/>
</dbReference>
<accession>A0ABQ7BD10</accession>
<proteinExistence type="predicted"/>
<protein>
    <submittedName>
        <fullName evidence="2">Uncharacterized protein</fullName>
    </submittedName>
</protein>
<feature type="region of interest" description="Disordered" evidence="1">
    <location>
        <begin position="63"/>
        <end position="83"/>
    </location>
</feature>
<name>A0ABQ7BD10_BRACR</name>
<keyword evidence="3" id="KW-1185">Reference proteome</keyword>
<evidence type="ECO:0000256" key="1">
    <source>
        <dbReference type="SAM" id="MobiDB-lite"/>
    </source>
</evidence>
<sequence length="184" mass="20655">MQLETQKHEVSQYLQSAHANRHAEARVSRCMNTRHAEGQVYMKVSSGMARDHAKGHVFLTSETASELGKPDRSRSLLPQMPPAIPIEDRGTAIPIEDRDRAIPEHLRLCGVIVKGLLMSLMWRKNDSVTSRKDHSARETVGASVDWTSFAKDSFSRYMNLVVTLPDLAEEGRSGMFLFDCFPAD</sequence>
<comment type="caution">
    <text evidence="2">The sequence shown here is derived from an EMBL/GenBank/DDBJ whole genome shotgun (WGS) entry which is preliminary data.</text>
</comment>
<evidence type="ECO:0000313" key="2">
    <source>
        <dbReference type="EMBL" id="KAF3530046.1"/>
    </source>
</evidence>
<evidence type="ECO:0000313" key="3">
    <source>
        <dbReference type="Proteomes" id="UP000266723"/>
    </source>
</evidence>
<reference evidence="2 3" key="1">
    <citation type="journal article" date="2020" name="BMC Genomics">
        <title>Intraspecific diversification of the crop wild relative Brassica cretica Lam. using demographic model selection.</title>
        <authorList>
            <person name="Kioukis A."/>
            <person name="Michalopoulou V.A."/>
            <person name="Briers L."/>
            <person name="Pirintsos S."/>
            <person name="Studholme D.J."/>
            <person name="Pavlidis P."/>
            <person name="Sarris P.F."/>
        </authorList>
    </citation>
    <scope>NUCLEOTIDE SEQUENCE [LARGE SCALE GENOMIC DNA]</scope>
    <source>
        <strain evidence="3">cv. PFS-1207/04</strain>
    </source>
</reference>
<feature type="region of interest" description="Disordered" evidence="1">
    <location>
        <begin position="1"/>
        <end position="20"/>
    </location>
</feature>
<gene>
    <name evidence="2" type="ORF">DY000_02039979</name>
</gene>
<dbReference type="EMBL" id="QGKV02001507">
    <property type="protein sequence ID" value="KAF3530046.1"/>
    <property type="molecule type" value="Genomic_DNA"/>
</dbReference>
<feature type="compositionally biased region" description="Basic and acidic residues" evidence="1">
    <location>
        <begin position="1"/>
        <end position="10"/>
    </location>
</feature>